<dbReference type="EC" id="2.7.1.219" evidence="9"/>
<feature type="domain" description="Four-carbon acid sugar kinase N-terminal" evidence="7">
    <location>
        <begin position="3"/>
        <end position="204"/>
    </location>
</feature>
<evidence type="ECO:0000256" key="5">
    <source>
        <dbReference type="ARBA" id="ARBA00022840"/>
    </source>
</evidence>
<dbReference type="SUPFAM" id="SSF142764">
    <property type="entry name" value="YgbK-like"/>
    <property type="match status" value="1"/>
</dbReference>
<comment type="caution">
    <text evidence="9">The sequence shown here is derived from an EMBL/GenBank/DDBJ whole genome shotgun (WGS) entry which is preliminary data.</text>
</comment>
<evidence type="ECO:0000313" key="10">
    <source>
        <dbReference type="Proteomes" id="UP001258315"/>
    </source>
</evidence>
<dbReference type="Pfam" id="PF17042">
    <property type="entry name" value="NBD_C"/>
    <property type="match status" value="1"/>
</dbReference>
<evidence type="ECO:0000256" key="3">
    <source>
        <dbReference type="ARBA" id="ARBA00022741"/>
    </source>
</evidence>
<evidence type="ECO:0000256" key="4">
    <source>
        <dbReference type="ARBA" id="ARBA00022777"/>
    </source>
</evidence>
<dbReference type="EMBL" id="JAVLVU010000001">
    <property type="protein sequence ID" value="MDT3405594.1"/>
    <property type="molecule type" value="Genomic_DNA"/>
</dbReference>
<evidence type="ECO:0000256" key="6">
    <source>
        <dbReference type="ARBA" id="ARBA00023277"/>
    </source>
</evidence>
<dbReference type="Pfam" id="PF07005">
    <property type="entry name" value="SBD_N"/>
    <property type="match status" value="1"/>
</dbReference>
<dbReference type="Gene3D" id="3.40.50.10840">
    <property type="entry name" value="Putative sugar-binding, N-terminal domain"/>
    <property type="match status" value="1"/>
</dbReference>
<keyword evidence="3" id="KW-0547">Nucleotide-binding</keyword>
<dbReference type="InterPro" id="IPR037051">
    <property type="entry name" value="4-carb_acid_sugar_kinase_N_sf"/>
</dbReference>
<keyword evidence="5" id="KW-0067">ATP-binding</keyword>
<accession>A0ABU3H0R1</accession>
<dbReference type="InterPro" id="IPR010737">
    <property type="entry name" value="4-carb_acid_sugar_kinase_N"/>
</dbReference>
<keyword evidence="10" id="KW-1185">Reference proteome</keyword>
<evidence type="ECO:0000259" key="8">
    <source>
        <dbReference type="Pfam" id="PF17042"/>
    </source>
</evidence>
<keyword evidence="4" id="KW-0418">Kinase</keyword>
<evidence type="ECO:0000313" key="9">
    <source>
        <dbReference type="EMBL" id="MDT3405594.1"/>
    </source>
</evidence>
<evidence type="ECO:0000256" key="1">
    <source>
        <dbReference type="ARBA" id="ARBA00005715"/>
    </source>
</evidence>
<organism evidence="9 10">
    <name type="scientific">Mucilaginibacter terrae</name>
    <dbReference type="NCBI Taxonomy" id="1955052"/>
    <lineage>
        <taxon>Bacteria</taxon>
        <taxon>Pseudomonadati</taxon>
        <taxon>Bacteroidota</taxon>
        <taxon>Sphingobacteriia</taxon>
        <taxon>Sphingobacteriales</taxon>
        <taxon>Sphingobacteriaceae</taxon>
        <taxon>Mucilaginibacter</taxon>
    </lineage>
</organism>
<reference evidence="10" key="1">
    <citation type="submission" date="2023-07" db="EMBL/GenBank/DDBJ databases">
        <title>Functional and genomic diversity of the sorghum phyllosphere microbiome.</title>
        <authorList>
            <person name="Shade A."/>
        </authorList>
    </citation>
    <scope>NUCLEOTIDE SEQUENCE [LARGE SCALE GENOMIC DNA]</scope>
    <source>
        <strain evidence="10">SORGH_AS_0422</strain>
    </source>
</reference>
<evidence type="ECO:0000256" key="2">
    <source>
        <dbReference type="ARBA" id="ARBA00022679"/>
    </source>
</evidence>
<gene>
    <name evidence="9" type="ORF">QE417_004666</name>
</gene>
<protein>
    <submittedName>
        <fullName evidence="9">Uncharacterized protein YgbK (DUF1537 family)</fullName>
        <ecNumber evidence="9">2.7.1.219</ecNumber>
        <ecNumber evidence="9">2.7.1.220</ecNumber>
    </submittedName>
</protein>
<keyword evidence="6" id="KW-0119">Carbohydrate metabolism</keyword>
<sequence>MMIAVIADDLTGAAEIGGIGLHYGLKVEISRNVNAATTANMLVINTDARSLKEADAIEVTRNVSQQLKALNPDFIFKKIDSVMRGHVIAEINAQCEAMGLSRTIVVPANPTLGRTLVKGHYYINNVPVHQTSFGYDPEFPVEHSHVLTRFKTAAHQMAVQPHHVNLNGKSIVVGEAETHGDLANWADKLKPGTLAAGAAGFFTACMDKLFAAGKSNNSIGDFKLTGPILYISGSTFKPSANLVEKLHAENGPVSYMPELLMQPGNAEETLLNYWANETAGFISQQNKAVMSISVKDDDHNGDNAVHRRTQMALAVKKVFEQVGVRELVIEGGSTAAAIFDALNIDTINPVQELAPGVIRSAVTKPYANLHVTLKPGSYRWSNKVWAF</sequence>
<dbReference type="Proteomes" id="UP001258315">
    <property type="component" value="Unassembled WGS sequence"/>
</dbReference>
<comment type="similarity">
    <text evidence="1">Belongs to the four-carbon acid sugar kinase family.</text>
</comment>
<dbReference type="InterPro" id="IPR042213">
    <property type="entry name" value="NBD_C_sf"/>
</dbReference>
<evidence type="ECO:0000259" key="7">
    <source>
        <dbReference type="Pfam" id="PF07005"/>
    </source>
</evidence>
<dbReference type="Gene3D" id="3.40.980.20">
    <property type="entry name" value="Four-carbon acid sugar kinase, nucleotide binding domain"/>
    <property type="match status" value="1"/>
</dbReference>
<dbReference type="InterPro" id="IPR031475">
    <property type="entry name" value="NBD_C"/>
</dbReference>
<dbReference type="GO" id="GO:0016740">
    <property type="term" value="F:transferase activity"/>
    <property type="evidence" value="ECO:0007669"/>
    <property type="project" value="UniProtKB-KW"/>
</dbReference>
<proteinExistence type="inferred from homology"/>
<dbReference type="EC" id="2.7.1.220" evidence="9"/>
<feature type="domain" description="Four-carbon acid sugar kinase nucleotide binding" evidence="8">
    <location>
        <begin position="229"/>
        <end position="377"/>
    </location>
</feature>
<name>A0ABU3H0R1_9SPHI</name>
<dbReference type="RefSeq" id="WP_311954353.1">
    <property type="nucleotide sequence ID" value="NZ_JAVLVU010000001.1"/>
</dbReference>
<keyword evidence="2 9" id="KW-0808">Transferase</keyword>